<dbReference type="STRING" id="71657.SAMN02982996_03083"/>
<comment type="pathway">
    <text evidence="5">Amino-acid biosynthesis; L-methionine biosynthesis via salvage pathway; L-methionine from S-methyl-5-thio-alpha-D-ribose 1-phosphate: step 4/6.</text>
</comment>
<dbReference type="GO" id="GO:0043716">
    <property type="term" value="F:2-hydroxy-3-keto-5-methylthiopentenyl-1-phosphate phosphatase activity"/>
    <property type="evidence" value="ECO:0007669"/>
    <property type="project" value="UniProtKB-UniRule"/>
</dbReference>
<evidence type="ECO:0000256" key="5">
    <source>
        <dbReference type="HAMAP-Rule" id="MF_01681"/>
    </source>
</evidence>
<dbReference type="HAMAP" id="MF_01681">
    <property type="entry name" value="Salvage_MtnC"/>
    <property type="match status" value="1"/>
</dbReference>
<dbReference type="PRINTS" id="PR00413">
    <property type="entry name" value="HADHALOGNASE"/>
</dbReference>
<dbReference type="Gene3D" id="3.40.50.1000">
    <property type="entry name" value="HAD superfamily/HAD-like"/>
    <property type="match status" value="1"/>
</dbReference>
<dbReference type="GO" id="GO:0043715">
    <property type="term" value="F:2,3-diketo-5-methylthiopentyl-1-phosphate enolase activity"/>
    <property type="evidence" value="ECO:0007669"/>
    <property type="project" value="UniProtKB-UniRule"/>
</dbReference>
<dbReference type="InterPro" id="IPR023943">
    <property type="entry name" value="Enolase-ppase_E1"/>
</dbReference>
<evidence type="ECO:0000256" key="4">
    <source>
        <dbReference type="ARBA" id="ARBA00023167"/>
    </source>
</evidence>
<comment type="similarity">
    <text evidence="5">Belongs to the HAD-like hydrolase superfamily. MasA/MtnC family.</text>
</comment>
<dbReference type="PANTHER" id="PTHR20371">
    <property type="entry name" value="ENOLASE-PHOSPHATASE E1"/>
    <property type="match status" value="1"/>
</dbReference>
<dbReference type="Gene3D" id="1.10.720.60">
    <property type="match status" value="1"/>
</dbReference>
<dbReference type="EC" id="3.1.3.77" evidence="5"/>
<keyword evidence="1 5" id="KW-0028">Amino-acid biosynthesis</keyword>
<dbReference type="SFLD" id="SFLDF00044">
    <property type="entry name" value="enolase-phosphatase"/>
    <property type="match status" value="1"/>
</dbReference>
<sequence>MIKAIVTDIEGTTSDIRFVHNVLFPYARARLAQVVAQAEERPDVAEALDALRIELGQPKASQTELVDALAQFMDQDRKSTALKALQGIIWRTGYQQGDFHGHIYDDVTPQLHAWLEQGIKLYVYSSGSVEAQQLLFGYSEVGDLRPLFSGYFDTRVGAKREVTSYRNIADAIALPAAEILFLSDIHQELDAARSAGWQTCQLVRAEADPHSDHPQVSRFDHIDVQEISL</sequence>
<dbReference type="NCBIfam" id="TIGR01691">
    <property type="entry name" value="enolase-ppase"/>
    <property type="match status" value="1"/>
</dbReference>
<comment type="subunit">
    <text evidence="5">Monomer.</text>
</comment>
<evidence type="ECO:0000313" key="6">
    <source>
        <dbReference type="EMBL" id="SEA97115.1"/>
    </source>
</evidence>
<dbReference type="GeneID" id="97765924"/>
<gene>
    <name evidence="5" type="primary">mtnC</name>
    <name evidence="6" type="ORF">SAMN02982996_03083</name>
</gene>
<dbReference type="GO" id="GO:0019509">
    <property type="term" value="P:L-methionine salvage from methylthioadenosine"/>
    <property type="evidence" value="ECO:0007669"/>
    <property type="project" value="UniProtKB-UniRule"/>
</dbReference>
<dbReference type="RefSeq" id="WP_074729306.1">
    <property type="nucleotide sequence ID" value="NZ_FNQS01000013.1"/>
</dbReference>
<dbReference type="AlphaFoldDB" id="A0A1H4FIK6"/>
<proteinExistence type="inferred from homology"/>
<name>A0A1H4FIK6_9GAMM</name>
<evidence type="ECO:0000256" key="1">
    <source>
        <dbReference type="ARBA" id="ARBA00022605"/>
    </source>
</evidence>
<dbReference type="NCBIfam" id="TIGR01549">
    <property type="entry name" value="HAD-SF-IA-v1"/>
    <property type="match status" value="1"/>
</dbReference>
<dbReference type="SFLD" id="SFLDS00003">
    <property type="entry name" value="Haloacid_Dehalogenase"/>
    <property type="match status" value="1"/>
</dbReference>
<comment type="function">
    <text evidence="5">Bifunctional enzyme that catalyzes the enolization of 2,3-diketo-5-methylthiopentyl-1-phosphate (DK-MTP-1-P) into the intermediate 2-hydroxy-3-keto-5-methylthiopentenyl-1-phosphate (HK-MTPenyl-1-P), which is then dephosphorylated to form the acireductone 1,2-dihydroxy-3-keto-5-methylthiopentene (DHK-MTPene).</text>
</comment>
<keyword evidence="7" id="KW-1185">Reference proteome</keyword>
<dbReference type="Pfam" id="PF00702">
    <property type="entry name" value="Hydrolase"/>
    <property type="match status" value="1"/>
</dbReference>
<dbReference type="eggNOG" id="COG4229">
    <property type="taxonomic scope" value="Bacteria"/>
</dbReference>
<dbReference type="GO" id="GO:0043874">
    <property type="term" value="F:acireductone synthase activity"/>
    <property type="evidence" value="ECO:0007669"/>
    <property type="project" value="UniProtKB-EC"/>
</dbReference>
<comment type="catalytic activity">
    <reaction evidence="5">
        <text>5-methylsulfanyl-2,3-dioxopentyl phosphate + H2O = 1,2-dihydroxy-5-(methylsulfanyl)pent-1-en-3-one + phosphate</text>
        <dbReference type="Rhea" id="RHEA:21700"/>
        <dbReference type="ChEBI" id="CHEBI:15377"/>
        <dbReference type="ChEBI" id="CHEBI:43474"/>
        <dbReference type="ChEBI" id="CHEBI:49252"/>
        <dbReference type="ChEBI" id="CHEBI:58828"/>
        <dbReference type="EC" id="3.1.3.77"/>
    </reaction>
</comment>
<dbReference type="SUPFAM" id="SSF56784">
    <property type="entry name" value="HAD-like"/>
    <property type="match status" value="1"/>
</dbReference>
<dbReference type="PANTHER" id="PTHR20371:SF1">
    <property type="entry name" value="ENOLASE-PHOSPHATASE E1"/>
    <property type="match status" value="1"/>
</dbReference>
<keyword evidence="5" id="KW-0460">Magnesium</keyword>
<dbReference type="InterPro" id="IPR036412">
    <property type="entry name" value="HAD-like_sf"/>
</dbReference>
<dbReference type="InterPro" id="IPR023214">
    <property type="entry name" value="HAD_sf"/>
</dbReference>
<evidence type="ECO:0000256" key="2">
    <source>
        <dbReference type="ARBA" id="ARBA00022723"/>
    </source>
</evidence>
<evidence type="ECO:0000256" key="3">
    <source>
        <dbReference type="ARBA" id="ARBA00022801"/>
    </source>
</evidence>
<dbReference type="GO" id="GO:0000287">
    <property type="term" value="F:magnesium ion binding"/>
    <property type="evidence" value="ECO:0007669"/>
    <property type="project" value="UniProtKB-UniRule"/>
</dbReference>
<dbReference type="Proteomes" id="UP000187280">
    <property type="component" value="Unassembled WGS sequence"/>
</dbReference>
<dbReference type="SFLD" id="SFLDG01129">
    <property type="entry name" value="C1.5:_HAD__Beta-PGM__Phosphata"/>
    <property type="match status" value="1"/>
</dbReference>
<keyword evidence="3 5" id="KW-0378">Hydrolase</keyword>
<dbReference type="CDD" id="cd01629">
    <property type="entry name" value="HAD_EP"/>
    <property type="match status" value="1"/>
</dbReference>
<reference evidence="6 7" key="1">
    <citation type="submission" date="2016-10" db="EMBL/GenBank/DDBJ databases">
        <authorList>
            <person name="de Groot N.N."/>
        </authorList>
    </citation>
    <scope>NUCLEOTIDE SEQUENCE [LARGE SCALE GENOMIC DNA]</scope>
    <source>
        <strain evidence="6 7">ATCC 29281</strain>
    </source>
</reference>
<dbReference type="UniPathway" id="UPA00904">
    <property type="reaction ID" value="UER00876"/>
</dbReference>
<comment type="cofactor">
    <cofactor evidence="5">
        <name>Mg(2+)</name>
        <dbReference type="ChEBI" id="CHEBI:18420"/>
    </cofactor>
    <text evidence="5">Binds 1 Mg(2+) ion per subunit.</text>
</comment>
<dbReference type="InterPro" id="IPR006439">
    <property type="entry name" value="HAD-SF_hydro_IA"/>
</dbReference>
<protein>
    <recommendedName>
        <fullName evidence="5">Enolase-phosphatase E1</fullName>
        <ecNumber evidence="5">3.1.3.77</ecNumber>
    </recommendedName>
    <alternativeName>
        <fullName evidence="5">2,3-diketo-5-methylthio-1-phosphopentane phosphatase</fullName>
    </alternativeName>
</protein>
<comment type="pathway">
    <text evidence="5">Amino-acid biosynthesis; L-methionine biosynthesis via salvage pathway; L-methionine from S-methyl-5-thio-alpha-D-ribose 1-phosphate: step 3/6.</text>
</comment>
<accession>A0A1H4FIK6</accession>
<keyword evidence="2 5" id="KW-0479">Metal-binding</keyword>
<keyword evidence="4 5" id="KW-0486">Methionine biosynthesis</keyword>
<dbReference type="EMBL" id="FNQS01000013">
    <property type="protein sequence ID" value="SEA97115.1"/>
    <property type="molecule type" value="Genomic_DNA"/>
</dbReference>
<dbReference type="SFLD" id="SFLDG01133">
    <property type="entry name" value="C1.5.4:_Enolase-phosphatase_Li"/>
    <property type="match status" value="1"/>
</dbReference>
<evidence type="ECO:0000313" key="7">
    <source>
        <dbReference type="Proteomes" id="UP000187280"/>
    </source>
</evidence>
<organism evidence="6 7">
    <name type="scientific">Lonsdalea quercina</name>
    <dbReference type="NCBI Taxonomy" id="71657"/>
    <lineage>
        <taxon>Bacteria</taxon>
        <taxon>Pseudomonadati</taxon>
        <taxon>Pseudomonadota</taxon>
        <taxon>Gammaproteobacteria</taxon>
        <taxon>Enterobacterales</taxon>
        <taxon>Pectobacteriaceae</taxon>
        <taxon>Lonsdalea</taxon>
    </lineage>
</organism>